<evidence type="ECO:0000313" key="1">
    <source>
        <dbReference type="EMBL" id="RQH07858.1"/>
    </source>
</evidence>
<reference evidence="1 2" key="1">
    <citation type="submission" date="2018-11" db="EMBL/GenBank/DDBJ databases">
        <title>Paraburkholderia sp. DHOA04, isolated from soil.</title>
        <authorList>
            <person name="Gao Z.-H."/>
            <person name="Qiu L.-H."/>
            <person name="Fu J.-C."/>
        </authorList>
    </citation>
    <scope>NUCLEOTIDE SEQUENCE [LARGE SCALE GENOMIC DNA]</scope>
    <source>
        <strain evidence="1 2">DHOA04</strain>
    </source>
</reference>
<organism evidence="1 2">
    <name type="scientific">Paraburkholderia dinghuensis</name>
    <dbReference type="NCBI Taxonomy" id="2305225"/>
    <lineage>
        <taxon>Bacteria</taxon>
        <taxon>Pseudomonadati</taxon>
        <taxon>Pseudomonadota</taxon>
        <taxon>Betaproteobacteria</taxon>
        <taxon>Burkholderiales</taxon>
        <taxon>Burkholderiaceae</taxon>
        <taxon>Paraburkholderia</taxon>
    </lineage>
</organism>
<sequence length="115" mass="13757">MLRPRLLLHPRLKPLRRQLLHPRLKLRRRLKPLRRQSPHRRLMPLRRQLALASKLPSRNARAGALLQRALQRTDAQPDRIVRLVSGTQKSHERQFVAFLFYSAFVLRRTQFVHNP</sequence>
<accession>A0A3N6MVB7</accession>
<name>A0A3N6MVB7_9BURK</name>
<evidence type="ECO:0000313" key="2">
    <source>
        <dbReference type="Proteomes" id="UP000272778"/>
    </source>
</evidence>
<keyword evidence="2" id="KW-1185">Reference proteome</keyword>
<comment type="caution">
    <text evidence="1">The sequence shown here is derived from an EMBL/GenBank/DDBJ whole genome shotgun (WGS) entry which is preliminary data.</text>
</comment>
<dbReference type="AlphaFoldDB" id="A0A3N6MVB7"/>
<gene>
    <name evidence="1" type="ORF">D1Y85_07030</name>
</gene>
<dbReference type="Proteomes" id="UP000272778">
    <property type="component" value="Unassembled WGS sequence"/>
</dbReference>
<dbReference type="EMBL" id="RQIS01000004">
    <property type="protein sequence ID" value="RQH07858.1"/>
    <property type="molecule type" value="Genomic_DNA"/>
</dbReference>
<proteinExistence type="predicted"/>
<protein>
    <submittedName>
        <fullName evidence="1">Uncharacterized protein</fullName>
    </submittedName>
</protein>